<dbReference type="EMBL" id="CM039433">
    <property type="protein sequence ID" value="KAI4328426.1"/>
    <property type="molecule type" value="Genomic_DNA"/>
</dbReference>
<protein>
    <submittedName>
        <fullName evidence="1">Uncharacterized protein</fullName>
    </submittedName>
</protein>
<reference evidence="1 2" key="1">
    <citation type="journal article" date="2022" name="DNA Res.">
        <title>Chromosomal-level genome assembly of the orchid tree Bauhinia variegata (Leguminosae; Cercidoideae) supports the allotetraploid origin hypothesis of Bauhinia.</title>
        <authorList>
            <person name="Zhong Y."/>
            <person name="Chen Y."/>
            <person name="Zheng D."/>
            <person name="Pang J."/>
            <person name="Liu Y."/>
            <person name="Luo S."/>
            <person name="Meng S."/>
            <person name="Qian L."/>
            <person name="Wei D."/>
            <person name="Dai S."/>
            <person name="Zhou R."/>
        </authorList>
    </citation>
    <scope>NUCLEOTIDE SEQUENCE [LARGE SCALE GENOMIC DNA]</scope>
    <source>
        <strain evidence="1">BV-YZ2020</strain>
    </source>
</reference>
<gene>
    <name evidence="1" type="ORF">L6164_020783</name>
</gene>
<evidence type="ECO:0000313" key="2">
    <source>
        <dbReference type="Proteomes" id="UP000828941"/>
    </source>
</evidence>
<accession>A0ACB9MZM8</accession>
<organism evidence="1 2">
    <name type="scientific">Bauhinia variegata</name>
    <name type="common">Purple orchid tree</name>
    <name type="synonym">Phanera variegata</name>
    <dbReference type="NCBI Taxonomy" id="167791"/>
    <lineage>
        <taxon>Eukaryota</taxon>
        <taxon>Viridiplantae</taxon>
        <taxon>Streptophyta</taxon>
        <taxon>Embryophyta</taxon>
        <taxon>Tracheophyta</taxon>
        <taxon>Spermatophyta</taxon>
        <taxon>Magnoliopsida</taxon>
        <taxon>eudicotyledons</taxon>
        <taxon>Gunneridae</taxon>
        <taxon>Pentapetalae</taxon>
        <taxon>rosids</taxon>
        <taxon>fabids</taxon>
        <taxon>Fabales</taxon>
        <taxon>Fabaceae</taxon>
        <taxon>Cercidoideae</taxon>
        <taxon>Cercideae</taxon>
        <taxon>Bauhiniinae</taxon>
        <taxon>Bauhinia</taxon>
    </lineage>
</organism>
<dbReference type="Proteomes" id="UP000828941">
    <property type="component" value="Chromosome 8"/>
</dbReference>
<keyword evidence="2" id="KW-1185">Reference proteome</keyword>
<comment type="caution">
    <text evidence="1">The sequence shown here is derived from an EMBL/GenBank/DDBJ whole genome shotgun (WGS) entry which is preliminary data.</text>
</comment>
<proteinExistence type="predicted"/>
<name>A0ACB9MZM8_BAUVA</name>
<evidence type="ECO:0000313" key="1">
    <source>
        <dbReference type="EMBL" id="KAI4328426.1"/>
    </source>
</evidence>
<sequence>MQNPVYNSHVKLLAFDLLSLTQTPSPSSSASNPVISFSLRGIPISRAETLGTVTYREYKPCKFLKFSIDDGTGLVNCILWLNQLTSAYFARRRSPPDVRLIAESAAHFADLIKLGVVARVRGKLTNYRGTVQITVSDVFIERDPNAEILHWLDCINLASKCYDVLPLARQQRNQKSDTCTSTSGLSNS</sequence>